<keyword evidence="1" id="KW-0808">Transferase</keyword>
<dbReference type="SUPFAM" id="SSF52540">
    <property type="entry name" value="P-loop containing nucleoside triphosphate hydrolases"/>
    <property type="match status" value="1"/>
</dbReference>
<name>A0AAE3G5S0_9GAMM</name>
<reference evidence="2" key="1">
    <citation type="submission" date="2022-03" db="EMBL/GenBank/DDBJ databases">
        <title>Genomic Encyclopedia of Type Strains, Phase III (KMG-III): the genomes of soil and plant-associated and newly described type strains.</title>
        <authorList>
            <person name="Whitman W."/>
        </authorList>
    </citation>
    <scope>NUCLEOTIDE SEQUENCE</scope>
    <source>
        <strain evidence="2">ANL 6-2</strain>
    </source>
</reference>
<proteinExistence type="predicted"/>
<dbReference type="PANTHER" id="PTHR12788">
    <property type="entry name" value="PROTEIN-TYROSINE SULFOTRANSFERASE 2"/>
    <property type="match status" value="1"/>
</dbReference>
<organism evidence="2 3">
    <name type="scientific">Natronocella acetinitrilica</name>
    <dbReference type="NCBI Taxonomy" id="414046"/>
    <lineage>
        <taxon>Bacteria</taxon>
        <taxon>Pseudomonadati</taxon>
        <taxon>Pseudomonadota</taxon>
        <taxon>Gammaproteobacteria</taxon>
        <taxon>Chromatiales</taxon>
        <taxon>Ectothiorhodospiraceae</taxon>
        <taxon>Natronocella</taxon>
    </lineage>
</organism>
<dbReference type="Pfam" id="PF13469">
    <property type="entry name" value="Sulfotransfer_3"/>
    <property type="match status" value="1"/>
</dbReference>
<accession>A0AAE3G5S0</accession>
<evidence type="ECO:0000313" key="2">
    <source>
        <dbReference type="EMBL" id="MCP1676420.1"/>
    </source>
</evidence>
<keyword evidence="3" id="KW-1185">Reference proteome</keyword>
<dbReference type="InterPro" id="IPR027417">
    <property type="entry name" value="P-loop_NTPase"/>
</dbReference>
<protein>
    <recommendedName>
        <fullName evidence="4">Sulfotransferase</fullName>
    </recommendedName>
</protein>
<dbReference type="InterPro" id="IPR026634">
    <property type="entry name" value="TPST-like"/>
</dbReference>
<evidence type="ECO:0000256" key="1">
    <source>
        <dbReference type="ARBA" id="ARBA00022679"/>
    </source>
</evidence>
<dbReference type="Proteomes" id="UP001205843">
    <property type="component" value="Unassembled WGS sequence"/>
</dbReference>
<dbReference type="RefSeq" id="WP_253482500.1">
    <property type="nucleotide sequence ID" value="NZ_JALJXV010000009.1"/>
</dbReference>
<evidence type="ECO:0000313" key="3">
    <source>
        <dbReference type="Proteomes" id="UP001205843"/>
    </source>
</evidence>
<dbReference type="AlphaFoldDB" id="A0AAE3G5S0"/>
<dbReference type="GO" id="GO:0008476">
    <property type="term" value="F:protein-tyrosine sulfotransferase activity"/>
    <property type="evidence" value="ECO:0007669"/>
    <property type="project" value="InterPro"/>
</dbReference>
<evidence type="ECO:0008006" key="4">
    <source>
        <dbReference type="Google" id="ProtNLM"/>
    </source>
</evidence>
<sequence length="414" mass="46396">MKQPTARQALAHCRREAKRARTGQGRIAWLLRSGAIHEQLNAAGSAEKAYRAALQDDTSCGAAWHGLSELGRLSDLEYRRLPMLVRDTPDDSEQRALLLFAIARERDRHHDSDGAFAAYEEANTIIAGQRPFDGDTLERETNAIKTAFSPDCLAQTPLAEPRGPIFIIGMPRSGTTLLHEMLAAHPALVGGGERDDLLVMAQTLRDISAHSSFAVGCSRLIAGDRRRLAAAYRDACRVDVGKGRRIVDKLPSNYLRAGMVAQVLPTARIIHTRRSPLDTCVSCFTTHFQRGQSFTYSLERLVTAYRLYERLMTHWRAALPPGMLHEVDYEALVREPALVMKGVLDHCGLPWDASCLGYFKNSQPVTSASRWQVREPPHQRSIGRWHRFSKHIGPLLTQWPDHDFGMTEVHRGKR</sequence>
<gene>
    <name evidence="2" type="ORF">J2T57_003581</name>
</gene>
<dbReference type="Gene3D" id="3.40.50.300">
    <property type="entry name" value="P-loop containing nucleotide triphosphate hydrolases"/>
    <property type="match status" value="1"/>
</dbReference>
<dbReference type="EMBL" id="JALJXV010000009">
    <property type="protein sequence ID" value="MCP1676420.1"/>
    <property type="molecule type" value="Genomic_DNA"/>
</dbReference>
<comment type="caution">
    <text evidence="2">The sequence shown here is derived from an EMBL/GenBank/DDBJ whole genome shotgun (WGS) entry which is preliminary data.</text>
</comment>
<dbReference type="PANTHER" id="PTHR12788:SF10">
    <property type="entry name" value="PROTEIN-TYROSINE SULFOTRANSFERASE"/>
    <property type="match status" value="1"/>
</dbReference>